<keyword evidence="5 7" id="KW-0472">Membrane</keyword>
<dbReference type="Gene3D" id="1.20.1250.20">
    <property type="entry name" value="MFS general substrate transporter like domains"/>
    <property type="match status" value="1"/>
</dbReference>
<reference evidence="10" key="1">
    <citation type="journal article" date="2019" name="Int. J. Syst. Evol. Microbiol.">
        <title>The Global Catalogue of Microorganisms (GCM) 10K type strain sequencing project: providing services to taxonomists for standard genome sequencing and annotation.</title>
        <authorList>
            <consortium name="The Broad Institute Genomics Platform"/>
            <consortium name="The Broad Institute Genome Sequencing Center for Infectious Disease"/>
            <person name="Wu L."/>
            <person name="Ma J."/>
        </authorList>
    </citation>
    <scope>NUCLEOTIDE SEQUENCE [LARGE SCALE GENOMIC DNA]</scope>
    <source>
        <strain evidence="10">CCUG 54523</strain>
    </source>
</reference>
<feature type="transmembrane region" description="Helical" evidence="7">
    <location>
        <begin position="67"/>
        <end position="88"/>
    </location>
</feature>
<proteinExistence type="predicted"/>
<evidence type="ECO:0000313" key="9">
    <source>
        <dbReference type="EMBL" id="MFD0790345.1"/>
    </source>
</evidence>
<dbReference type="InterPro" id="IPR050189">
    <property type="entry name" value="MFS_Efflux_Transporters"/>
</dbReference>
<keyword evidence="2" id="KW-1003">Cell membrane</keyword>
<dbReference type="PANTHER" id="PTHR43124">
    <property type="entry name" value="PURINE EFFLUX PUMP PBUE"/>
    <property type="match status" value="1"/>
</dbReference>
<evidence type="ECO:0000256" key="5">
    <source>
        <dbReference type="ARBA" id="ARBA00023136"/>
    </source>
</evidence>
<keyword evidence="10" id="KW-1185">Reference proteome</keyword>
<feature type="domain" description="Major facilitator superfamily (MFS) profile" evidence="8">
    <location>
        <begin position="29"/>
        <end position="404"/>
    </location>
</feature>
<evidence type="ECO:0000256" key="3">
    <source>
        <dbReference type="ARBA" id="ARBA00022692"/>
    </source>
</evidence>
<dbReference type="PROSITE" id="PS50850">
    <property type="entry name" value="MFS"/>
    <property type="match status" value="1"/>
</dbReference>
<feature type="transmembrane region" description="Helical" evidence="7">
    <location>
        <begin position="382"/>
        <end position="400"/>
    </location>
</feature>
<evidence type="ECO:0000259" key="8">
    <source>
        <dbReference type="PROSITE" id="PS50850"/>
    </source>
</evidence>
<feature type="transmembrane region" description="Helical" evidence="7">
    <location>
        <begin position="318"/>
        <end position="342"/>
    </location>
</feature>
<keyword evidence="3 7" id="KW-0812">Transmembrane</keyword>
<feature type="transmembrane region" description="Helical" evidence="7">
    <location>
        <begin position="292"/>
        <end position="312"/>
    </location>
</feature>
<dbReference type="InterPro" id="IPR020846">
    <property type="entry name" value="MFS_dom"/>
</dbReference>
<feature type="transmembrane region" description="Helical" evidence="7">
    <location>
        <begin position="153"/>
        <end position="171"/>
    </location>
</feature>
<evidence type="ECO:0000313" key="10">
    <source>
        <dbReference type="Proteomes" id="UP001597055"/>
    </source>
</evidence>
<dbReference type="PANTHER" id="PTHR43124:SF3">
    <property type="entry name" value="CHLORAMPHENICOL EFFLUX PUMP RV0191"/>
    <property type="match status" value="1"/>
</dbReference>
<gene>
    <name evidence="9" type="ORF">ACFQ0P_08045</name>
</gene>
<feature type="transmembrane region" description="Helical" evidence="7">
    <location>
        <begin position="183"/>
        <end position="203"/>
    </location>
</feature>
<evidence type="ECO:0000256" key="6">
    <source>
        <dbReference type="SAM" id="MobiDB-lite"/>
    </source>
</evidence>
<dbReference type="InterPro" id="IPR011701">
    <property type="entry name" value="MFS"/>
</dbReference>
<feature type="transmembrane region" description="Helical" evidence="7">
    <location>
        <begin position="224"/>
        <end position="248"/>
    </location>
</feature>
<comment type="subcellular location">
    <subcellularLocation>
        <location evidence="1">Cell membrane</location>
        <topology evidence="1">Multi-pass membrane protein</topology>
    </subcellularLocation>
</comment>
<feature type="transmembrane region" description="Helical" evidence="7">
    <location>
        <begin position="354"/>
        <end position="376"/>
    </location>
</feature>
<feature type="transmembrane region" description="Helical" evidence="7">
    <location>
        <begin position="120"/>
        <end position="146"/>
    </location>
</feature>
<keyword evidence="4 7" id="KW-1133">Transmembrane helix</keyword>
<feature type="transmembrane region" description="Helical" evidence="7">
    <location>
        <begin position="29"/>
        <end position="47"/>
    </location>
</feature>
<feature type="transmembrane region" description="Helical" evidence="7">
    <location>
        <begin position="260"/>
        <end position="280"/>
    </location>
</feature>
<dbReference type="Pfam" id="PF07690">
    <property type="entry name" value="MFS_1"/>
    <property type="match status" value="1"/>
</dbReference>
<evidence type="ECO:0000256" key="4">
    <source>
        <dbReference type="ARBA" id="ARBA00022989"/>
    </source>
</evidence>
<feature type="transmembrane region" description="Helical" evidence="7">
    <location>
        <begin position="95"/>
        <end position="114"/>
    </location>
</feature>
<accession>A0ABW3AH95</accession>
<organism evidence="9 10">
    <name type="scientific">Microbacterium insulae</name>
    <dbReference type="NCBI Taxonomy" id="483014"/>
    <lineage>
        <taxon>Bacteria</taxon>
        <taxon>Bacillati</taxon>
        <taxon>Actinomycetota</taxon>
        <taxon>Actinomycetes</taxon>
        <taxon>Micrococcales</taxon>
        <taxon>Microbacteriaceae</taxon>
        <taxon>Microbacterium</taxon>
    </lineage>
</organism>
<dbReference type="CDD" id="cd17324">
    <property type="entry name" value="MFS_NepI_like"/>
    <property type="match status" value="1"/>
</dbReference>
<dbReference type="InterPro" id="IPR036259">
    <property type="entry name" value="MFS_trans_sf"/>
</dbReference>
<dbReference type="RefSeq" id="WP_204978130.1">
    <property type="nucleotide sequence ID" value="NZ_JBHTII010000001.1"/>
</dbReference>
<evidence type="ECO:0000256" key="1">
    <source>
        <dbReference type="ARBA" id="ARBA00004651"/>
    </source>
</evidence>
<dbReference type="Proteomes" id="UP001597055">
    <property type="component" value="Unassembled WGS sequence"/>
</dbReference>
<sequence length="410" mass="41756">MYATANAAPTEVEPKAPDTTPRGRGQRRALFALALGTFAIGTGEFGTNGVIELYAEDLDASLPLATWAVTAYALGVVIGSPIITIAAARLNRKRLLLGLIGLFLVGNLFSAWAMSMDMLIAARFVTGTVQGAYFGAGAVVASYLYGAGKAGKAFATVMAGLTVATIFGSPAGTFIGQMLGWEWLYLVVAAIGLLAGLALLMWIPSTPDLDGGSVRSELRAFTKPLVWVMVAIAALGISSIFAVYTFIAPIVTDAAGQSPAVIPIALAVFGLGMAAGNALGGRIADRHLTAGLVLGYLLVSLSLIVVGIGGAWLPSLFIGLFGVGASAMMAIPTIQVLLTRFAPDAPTLVGSLNLAALNAANAFGAVGGAIVIGAGYGVLATSWAGLVLVLAGLAVFALFIPRALNATRSR</sequence>
<feature type="region of interest" description="Disordered" evidence="6">
    <location>
        <begin position="1"/>
        <end position="23"/>
    </location>
</feature>
<protein>
    <submittedName>
        <fullName evidence="9">MFS transporter</fullName>
    </submittedName>
</protein>
<dbReference type="SUPFAM" id="SSF103473">
    <property type="entry name" value="MFS general substrate transporter"/>
    <property type="match status" value="1"/>
</dbReference>
<dbReference type="EMBL" id="JBHTII010000001">
    <property type="protein sequence ID" value="MFD0790345.1"/>
    <property type="molecule type" value="Genomic_DNA"/>
</dbReference>
<evidence type="ECO:0000256" key="2">
    <source>
        <dbReference type="ARBA" id="ARBA00022475"/>
    </source>
</evidence>
<evidence type="ECO:0000256" key="7">
    <source>
        <dbReference type="SAM" id="Phobius"/>
    </source>
</evidence>
<name>A0ABW3AH95_9MICO</name>
<comment type="caution">
    <text evidence="9">The sequence shown here is derived from an EMBL/GenBank/DDBJ whole genome shotgun (WGS) entry which is preliminary data.</text>
</comment>